<comment type="subcellular location">
    <subcellularLocation>
        <location evidence="1">Cell membrane</location>
        <topology evidence="1">Multi-pass membrane protein</topology>
    </subcellularLocation>
</comment>
<dbReference type="EMBL" id="CP108021">
    <property type="protein sequence ID" value="WUM21872.1"/>
    <property type="molecule type" value="Genomic_DNA"/>
</dbReference>
<dbReference type="GO" id="GO:0022857">
    <property type="term" value="F:transmembrane transporter activity"/>
    <property type="evidence" value="ECO:0007669"/>
    <property type="project" value="InterPro"/>
</dbReference>
<dbReference type="GO" id="GO:0005886">
    <property type="term" value="C:plasma membrane"/>
    <property type="evidence" value="ECO:0007669"/>
    <property type="project" value="UniProtKB-SubCell"/>
</dbReference>
<dbReference type="AlphaFoldDB" id="A0AAU4K794"/>
<feature type="transmembrane region" description="Helical" evidence="7">
    <location>
        <begin position="270"/>
        <end position="290"/>
    </location>
</feature>
<dbReference type="PANTHER" id="PTHR42718:SF9">
    <property type="entry name" value="MAJOR FACILITATOR SUPERFAMILY MULTIDRUG TRANSPORTER MFSC"/>
    <property type="match status" value="1"/>
</dbReference>
<dbReference type="InterPro" id="IPR036259">
    <property type="entry name" value="MFS_trans_sf"/>
</dbReference>
<evidence type="ECO:0000256" key="4">
    <source>
        <dbReference type="ARBA" id="ARBA00022989"/>
    </source>
</evidence>
<feature type="transmembrane region" description="Helical" evidence="7">
    <location>
        <begin position="168"/>
        <end position="189"/>
    </location>
</feature>
<feature type="transmembrane region" description="Helical" evidence="7">
    <location>
        <begin position="232"/>
        <end position="250"/>
    </location>
</feature>
<organism evidence="9 10">
    <name type="scientific">Williamsia herbipolensis</name>
    <dbReference type="NCBI Taxonomy" id="1603258"/>
    <lineage>
        <taxon>Bacteria</taxon>
        <taxon>Bacillati</taxon>
        <taxon>Actinomycetota</taxon>
        <taxon>Actinomycetes</taxon>
        <taxon>Mycobacteriales</taxon>
        <taxon>Nocardiaceae</taxon>
        <taxon>Williamsia</taxon>
    </lineage>
</organism>
<dbReference type="Gene3D" id="1.20.1250.20">
    <property type="entry name" value="MFS general substrate transporter like domains"/>
    <property type="match status" value="2"/>
</dbReference>
<feature type="transmembrane region" description="Helical" evidence="7">
    <location>
        <begin position="140"/>
        <end position="162"/>
    </location>
</feature>
<feature type="domain" description="Major facilitator superfamily (MFS) profile" evidence="8">
    <location>
        <begin position="17"/>
        <end position="470"/>
    </location>
</feature>
<evidence type="ECO:0000313" key="9">
    <source>
        <dbReference type="EMBL" id="WUM21872.1"/>
    </source>
</evidence>
<feature type="region of interest" description="Disordered" evidence="6">
    <location>
        <begin position="474"/>
        <end position="518"/>
    </location>
</feature>
<evidence type="ECO:0000256" key="1">
    <source>
        <dbReference type="ARBA" id="ARBA00004651"/>
    </source>
</evidence>
<dbReference type="CDD" id="cd17504">
    <property type="entry name" value="MFS_MMR_MDR_like"/>
    <property type="match status" value="1"/>
</dbReference>
<sequence length="518" mass="53298">MSTLRLEPTRKPSPTMLIAVLCFGGLLASYMQTLVVPIVGLLPTYLHTSADNASWVITATLLAAAVVMPIAGRVADMFGKRSVILASIGLMVIGSVISAVFDSLIPVIIGRGLQGMAMGVIPVGISLLRDELPPNKIAGAIATMSATLGVGGAIGLPVAAWISQNFSWHVLFWTSAALGTVAFLLVITLVQESPARSGGTFDSVGAVGLTIALVCLLLALSKGRSWGWTSDLTLGLVAAGLIVFAAWVVYELRTSSPMVNIRVSVTPRVALTNIVSVVIGFALMGISLASPQLLQLPHIPGVLDYGMGRSIIEAGLWMAPGGLMMMFLSPVSARLNVTIGPKFTLLIGTVVIALGYGLAIVAAAAPWQVALAVMVTSSGVGIAYSAMPSLIMSAVPLSETASANGLNSLMRSIGTAIASALLATILASSTVNIGPTSVPDRSAFQMVFIIGAVASLVAAALILLIPGDKKSALPGTQPVDLPEHKDRADESIAEEILDGELPVDGSADYGRHAAPAAR</sequence>
<accession>A0AAU4K794</accession>
<feature type="transmembrane region" description="Helical" evidence="7">
    <location>
        <begin position="310"/>
        <end position="331"/>
    </location>
</feature>
<dbReference type="Proteomes" id="UP001432128">
    <property type="component" value="Chromosome"/>
</dbReference>
<dbReference type="PANTHER" id="PTHR42718">
    <property type="entry name" value="MAJOR FACILITATOR SUPERFAMILY MULTIDRUG TRANSPORTER MFSC"/>
    <property type="match status" value="1"/>
</dbReference>
<dbReference type="InterPro" id="IPR020846">
    <property type="entry name" value="MFS_dom"/>
</dbReference>
<feature type="transmembrane region" description="Helical" evidence="7">
    <location>
        <begin position="409"/>
        <end position="431"/>
    </location>
</feature>
<dbReference type="KEGG" id="whr:OG579_08950"/>
<evidence type="ECO:0000256" key="2">
    <source>
        <dbReference type="ARBA" id="ARBA00022448"/>
    </source>
</evidence>
<protein>
    <submittedName>
        <fullName evidence="9">MFS transporter</fullName>
    </submittedName>
</protein>
<dbReference type="SUPFAM" id="SSF103473">
    <property type="entry name" value="MFS general substrate transporter"/>
    <property type="match status" value="1"/>
</dbReference>
<feature type="transmembrane region" description="Helical" evidence="7">
    <location>
        <begin position="343"/>
        <end position="365"/>
    </location>
</feature>
<evidence type="ECO:0000259" key="8">
    <source>
        <dbReference type="PROSITE" id="PS50850"/>
    </source>
</evidence>
<dbReference type="RefSeq" id="WP_082079901.1">
    <property type="nucleotide sequence ID" value="NZ_CP108021.1"/>
</dbReference>
<keyword evidence="4 7" id="KW-1133">Transmembrane helix</keyword>
<feature type="transmembrane region" description="Helical" evidence="7">
    <location>
        <begin position="443"/>
        <end position="465"/>
    </location>
</feature>
<feature type="compositionally biased region" description="Basic and acidic residues" evidence="6">
    <location>
        <begin position="481"/>
        <end position="490"/>
    </location>
</feature>
<reference evidence="9 10" key="1">
    <citation type="submission" date="2022-10" db="EMBL/GenBank/DDBJ databases">
        <title>The complete genomes of actinobacterial strains from the NBC collection.</title>
        <authorList>
            <person name="Joergensen T.S."/>
            <person name="Alvarez Arevalo M."/>
            <person name="Sterndorff E.B."/>
            <person name="Faurdal D."/>
            <person name="Vuksanovic O."/>
            <person name="Mourched A.-S."/>
            <person name="Charusanti P."/>
            <person name="Shaw S."/>
            <person name="Blin K."/>
            <person name="Weber T."/>
        </authorList>
    </citation>
    <scope>NUCLEOTIDE SEQUENCE [LARGE SCALE GENOMIC DNA]</scope>
    <source>
        <strain evidence="9 10">NBC_00319</strain>
    </source>
</reference>
<evidence type="ECO:0000313" key="10">
    <source>
        <dbReference type="Proteomes" id="UP001432128"/>
    </source>
</evidence>
<evidence type="ECO:0000256" key="7">
    <source>
        <dbReference type="SAM" id="Phobius"/>
    </source>
</evidence>
<keyword evidence="3 7" id="KW-0812">Transmembrane</keyword>
<evidence type="ECO:0000256" key="6">
    <source>
        <dbReference type="SAM" id="MobiDB-lite"/>
    </source>
</evidence>
<feature type="transmembrane region" description="Helical" evidence="7">
    <location>
        <begin position="53"/>
        <end position="71"/>
    </location>
</feature>
<feature type="transmembrane region" description="Helical" evidence="7">
    <location>
        <begin position="371"/>
        <end position="397"/>
    </location>
</feature>
<gene>
    <name evidence="9" type="ORF">OG579_08950</name>
</gene>
<feature type="transmembrane region" description="Helical" evidence="7">
    <location>
        <begin position="107"/>
        <end position="128"/>
    </location>
</feature>
<evidence type="ECO:0000256" key="3">
    <source>
        <dbReference type="ARBA" id="ARBA00022692"/>
    </source>
</evidence>
<proteinExistence type="predicted"/>
<dbReference type="Pfam" id="PF07690">
    <property type="entry name" value="MFS_1"/>
    <property type="match status" value="1"/>
</dbReference>
<keyword evidence="2" id="KW-0813">Transport</keyword>
<dbReference type="InterPro" id="IPR011701">
    <property type="entry name" value="MFS"/>
</dbReference>
<keyword evidence="5 7" id="KW-0472">Membrane</keyword>
<name>A0AAU4K794_9NOCA</name>
<feature type="transmembrane region" description="Helical" evidence="7">
    <location>
        <begin position="83"/>
        <end position="101"/>
    </location>
</feature>
<evidence type="ECO:0000256" key="5">
    <source>
        <dbReference type="ARBA" id="ARBA00023136"/>
    </source>
</evidence>
<keyword evidence="10" id="KW-1185">Reference proteome</keyword>
<dbReference type="PROSITE" id="PS50850">
    <property type="entry name" value="MFS"/>
    <property type="match status" value="1"/>
</dbReference>
<feature type="transmembrane region" description="Helical" evidence="7">
    <location>
        <begin position="201"/>
        <end position="220"/>
    </location>
</feature>